<dbReference type="EMBL" id="MASW01000005">
    <property type="protein sequence ID" value="PXY22656.1"/>
    <property type="molecule type" value="Genomic_DNA"/>
</dbReference>
<evidence type="ECO:0000256" key="1">
    <source>
        <dbReference type="ARBA" id="ARBA00004651"/>
    </source>
</evidence>
<feature type="transmembrane region" description="Helical" evidence="6">
    <location>
        <begin position="159"/>
        <end position="183"/>
    </location>
</feature>
<feature type="transmembrane region" description="Helical" evidence="6">
    <location>
        <begin position="12"/>
        <end position="38"/>
    </location>
</feature>
<keyword evidence="8" id="KW-1185">Reference proteome</keyword>
<feature type="transmembrane region" description="Helical" evidence="6">
    <location>
        <begin position="229"/>
        <end position="251"/>
    </location>
</feature>
<gene>
    <name evidence="7" type="ORF">BAY60_22825</name>
</gene>
<dbReference type="PIRSF" id="PIRSF035875">
    <property type="entry name" value="RNase_BN"/>
    <property type="match status" value="1"/>
</dbReference>
<feature type="transmembrane region" description="Helical" evidence="6">
    <location>
        <begin position="195"/>
        <end position="217"/>
    </location>
</feature>
<evidence type="ECO:0000256" key="5">
    <source>
        <dbReference type="ARBA" id="ARBA00023136"/>
    </source>
</evidence>
<evidence type="ECO:0000313" key="7">
    <source>
        <dbReference type="EMBL" id="PXY22656.1"/>
    </source>
</evidence>
<evidence type="ECO:0000313" key="8">
    <source>
        <dbReference type="Proteomes" id="UP000249915"/>
    </source>
</evidence>
<proteinExistence type="predicted"/>
<keyword evidence="4 6" id="KW-1133">Transmembrane helix</keyword>
<evidence type="ECO:0000256" key="2">
    <source>
        <dbReference type="ARBA" id="ARBA00022475"/>
    </source>
</evidence>
<evidence type="ECO:0000256" key="3">
    <source>
        <dbReference type="ARBA" id="ARBA00022692"/>
    </source>
</evidence>
<keyword evidence="5 6" id="KW-0472">Membrane</keyword>
<dbReference type="PANTHER" id="PTHR30213:SF0">
    <property type="entry name" value="UPF0761 MEMBRANE PROTEIN YIHY"/>
    <property type="match status" value="1"/>
</dbReference>
<name>A0A2V4APM5_9PSEU</name>
<sequence>MDEVQRDQLTLAAAGIAFYSLLALVPALIAVLSVFALVTDPQSVRDQLQPLFAALPGSAAEVARGQLESATRLGAQGPTVGLVAGAAGVLWSTSTAMRALITGLTRAFDETETRGFLRVRGLALLLTVIAIIVAAVSLGALAALPLVLDVLRVPGDQRWIIGVARWAGLIVLVSAALSVLYRFGPDRDRHRRRWFGWGTITALGVWLAGSAGLTLYAENLADYQSTYGVFAGLVVLLLWLYLSAFAVLLGAEVDAEVERRRGGAPG</sequence>
<protein>
    <submittedName>
        <fullName evidence="7">Uncharacterized protein</fullName>
    </submittedName>
</protein>
<dbReference type="Proteomes" id="UP000249915">
    <property type="component" value="Unassembled WGS sequence"/>
</dbReference>
<dbReference type="PANTHER" id="PTHR30213">
    <property type="entry name" value="INNER MEMBRANE PROTEIN YHJD"/>
    <property type="match status" value="1"/>
</dbReference>
<dbReference type="Pfam" id="PF03631">
    <property type="entry name" value="Virul_fac_BrkB"/>
    <property type="match status" value="1"/>
</dbReference>
<feature type="transmembrane region" description="Helical" evidence="6">
    <location>
        <begin position="122"/>
        <end position="147"/>
    </location>
</feature>
<dbReference type="AlphaFoldDB" id="A0A2V4APM5"/>
<evidence type="ECO:0000256" key="4">
    <source>
        <dbReference type="ARBA" id="ARBA00022989"/>
    </source>
</evidence>
<keyword evidence="3 6" id="KW-0812">Transmembrane</keyword>
<dbReference type="InterPro" id="IPR017039">
    <property type="entry name" value="Virul_fac_BrkB"/>
</dbReference>
<accession>A0A2V4APM5</accession>
<dbReference type="GO" id="GO:0005886">
    <property type="term" value="C:plasma membrane"/>
    <property type="evidence" value="ECO:0007669"/>
    <property type="project" value="UniProtKB-SubCell"/>
</dbReference>
<organism evidence="7 8">
    <name type="scientific">Prauserella muralis</name>
    <dbReference type="NCBI Taxonomy" id="588067"/>
    <lineage>
        <taxon>Bacteria</taxon>
        <taxon>Bacillati</taxon>
        <taxon>Actinomycetota</taxon>
        <taxon>Actinomycetes</taxon>
        <taxon>Pseudonocardiales</taxon>
        <taxon>Pseudonocardiaceae</taxon>
        <taxon>Prauserella</taxon>
    </lineage>
</organism>
<comment type="subcellular location">
    <subcellularLocation>
        <location evidence="1">Cell membrane</location>
        <topology evidence="1">Multi-pass membrane protein</topology>
    </subcellularLocation>
</comment>
<reference evidence="7 8" key="1">
    <citation type="submission" date="2016-07" db="EMBL/GenBank/DDBJ databases">
        <title>Draft genome sequence of Prauserella muralis DSM 45305, isolated from a mould-covered wall in an indoor environment.</title>
        <authorList>
            <person name="Ruckert C."/>
            <person name="Albersmeier A."/>
            <person name="Jiang C.-L."/>
            <person name="Jiang Y."/>
            <person name="Kalinowski J."/>
            <person name="Schneider O."/>
            <person name="Winkler A."/>
            <person name="Zotchev S.B."/>
        </authorList>
    </citation>
    <scope>NUCLEOTIDE SEQUENCE [LARGE SCALE GENOMIC DNA]</scope>
    <source>
        <strain evidence="7 8">DSM 45305</strain>
    </source>
</reference>
<dbReference type="NCBIfam" id="TIGR00765">
    <property type="entry name" value="yihY_not_rbn"/>
    <property type="match status" value="1"/>
</dbReference>
<feature type="transmembrane region" description="Helical" evidence="6">
    <location>
        <begin position="80"/>
        <end position="101"/>
    </location>
</feature>
<evidence type="ECO:0000256" key="6">
    <source>
        <dbReference type="SAM" id="Phobius"/>
    </source>
</evidence>
<comment type="caution">
    <text evidence="7">The sequence shown here is derived from an EMBL/GenBank/DDBJ whole genome shotgun (WGS) entry which is preliminary data.</text>
</comment>
<keyword evidence="2" id="KW-1003">Cell membrane</keyword>